<evidence type="ECO:0000313" key="2">
    <source>
        <dbReference type="Proteomes" id="UP000231846"/>
    </source>
</evidence>
<proteinExistence type="predicted"/>
<dbReference type="EMBL" id="PDCW01000029">
    <property type="protein sequence ID" value="PJY72946.1"/>
    <property type="molecule type" value="Genomic_DNA"/>
</dbReference>
<gene>
    <name evidence="1" type="ORF">CQW34_03408</name>
</gene>
<protein>
    <submittedName>
        <fullName evidence="1">Uncharacterized protein</fullName>
    </submittedName>
</protein>
<organism evidence="1 2">
    <name type="scientific">Bacteroides fragilis</name>
    <dbReference type="NCBI Taxonomy" id="817"/>
    <lineage>
        <taxon>Bacteria</taxon>
        <taxon>Pseudomonadati</taxon>
        <taxon>Bacteroidota</taxon>
        <taxon>Bacteroidia</taxon>
        <taxon>Bacteroidales</taxon>
        <taxon>Bacteroidaceae</taxon>
        <taxon>Bacteroides</taxon>
    </lineage>
</organism>
<dbReference type="Proteomes" id="UP000231846">
    <property type="component" value="Unassembled WGS sequence"/>
</dbReference>
<accession>A0A2M9V3S2</accession>
<sequence>MELTYFYKVEMPNCQDWTLDVSKLNISLIWDRTIQTIIKMYLNNPVPIHQKLKQS</sequence>
<evidence type="ECO:0000313" key="1">
    <source>
        <dbReference type="EMBL" id="PJY72946.1"/>
    </source>
</evidence>
<name>A0A2M9V3S2_BACFG</name>
<dbReference type="AlphaFoldDB" id="A0A2M9V3S2"/>
<comment type="caution">
    <text evidence="1">The sequence shown here is derived from an EMBL/GenBank/DDBJ whole genome shotgun (WGS) entry which is preliminary data.</text>
</comment>
<reference evidence="1 2" key="1">
    <citation type="journal article" date="2017" name="MBio">
        <title>Gut Symbiont Bacteroides fragilis Secretes a Eukaryotic-Like Ubiquitin Protein That Mediates Intraspecies Antagonism.</title>
        <authorList>
            <person name="Chatzidaki-Livanis M."/>
            <person name="Coyne M.J."/>
            <person name="Roelofs K.G."/>
            <person name="Gentyala R.R."/>
            <person name="Caldwell J.M."/>
            <person name="Comstock L.E."/>
        </authorList>
    </citation>
    <scope>NUCLEOTIDE SEQUENCE [LARGE SCALE GENOMIC DNA]</scope>
    <source>
        <strain evidence="1 2">12905</strain>
    </source>
</reference>